<proteinExistence type="predicted"/>
<evidence type="ECO:0000313" key="3">
    <source>
        <dbReference type="Proteomes" id="UP001155483"/>
    </source>
</evidence>
<keyword evidence="1" id="KW-0732">Signal</keyword>
<reference evidence="2" key="2">
    <citation type="submission" date="2023-04" db="EMBL/GenBank/DDBJ databases">
        <title>Paracnuella aquatica gen. nov., sp. nov., a member of the family Chitinophagaceae isolated from a hot spring.</title>
        <authorList>
            <person name="Wang C."/>
        </authorList>
    </citation>
    <scope>NUCLEOTIDE SEQUENCE</scope>
    <source>
        <strain evidence="2">LB-8</strain>
    </source>
</reference>
<dbReference type="EMBL" id="JAOTIF010000003">
    <property type="protein sequence ID" value="MCU7548858.1"/>
    <property type="molecule type" value="Genomic_DNA"/>
</dbReference>
<sequence>MVKFYIRRLMMCMVAFFTIAAMAQDIHFSQFTEAPLSRNPAFAGIVNGDIRVQSVFRSQWNSVANAYKTASLDAEYKMRIGNFNDFITTGIQLFQDRAGTIEMNTTHVLPALNYHKSLSSVHNIYLSMAFMGGLVQRRFDKSKMTTNSQYEGRGDGESITKARYSYLDGSVGMSLNANFGQKPENNLLIGAAYHHFNRPKNSFYRVNEIVLNPKYVFSAGLKFGVTEMTTLRLEADHMMQGTYRETLAGILYGLKMGSDFERPDYMLHGGAFLRWNDALIPTIRLDYSPFTFGLSYDVNISKLRTSTYGRGGFELSVAYIGFLNKDNSSIDATLCPRF</sequence>
<dbReference type="Pfam" id="PF11751">
    <property type="entry name" value="PorP_SprF"/>
    <property type="match status" value="1"/>
</dbReference>
<dbReference type="RefSeq" id="WP_279296303.1">
    <property type="nucleotide sequence ID" value="NZ_JAOTIF010000003.1"/>
</dbReference>
<evidence type="ECO:0000256" key="1">
    <source>
        <dbReference type="SAM" id="SignalP"/>
    </source>
</evidence>
<feature type="chain" id="PRO_5040975390" evidence="1">
    <location>
        <begin position="24"/>
        <end position="338"/>
    </location>
</feature>
<accession>A0A9X3BHK8</accession>
<organism evidence="2 3">
    <name type="scientific">Paraflavisolibacter caeni</name>
    <dbReference type="NCBI Taxonomy" id="2982496"/>
    <lineage>
        <taxon>Bacteria</taxon>
        <taxon>Pseudomonadati</taxon>
        <taxon>Bacteroidota</taxon>
        <taxon>Chitinophagia</taxon>
        <taxon>Chitinophagales</taxon>
        <taxon>Chitinophagaceae</taxon>
        <taxon>Paraflavisolibacter</taxon>
    </lineage>
</organism>
<dbReference type="NCBIfam" id="TIGR03519">
    <property type="entry name" value="T9SS_PorP_fam"/>
    <property type="match status" value="1"/>
</dbReference>
<dbReference type="Proteomes" id="UP001155483">
    <property type="component" value="Unassembled WGS sequence"/>
</dbReference>
<gene>
    <name evidence="2" type="ORF">OCK74_06995</name>
</gene>
<name>A0A9X3BHK8_9BACT</name>
<protein>
    <submittedName>
        <fullName evidence="2">PorP/SprF family type IX secretion system membrane protein</fullName>
    </submittedName>
</protein>
<reference evidence="2" key="1">
    <citation type="submission" date="2022-09" db="EMBL/GenBank/DDBJ databases">
        <authorList>
            <person name="Yuan C."/>
            <person name="Ke Z."/>
        </authorList>
    </citation>
    <scope>NUCLEOTIDE SEQUENCE</scope>
    <source>
        <strain evidence="2">LB-8</strain>
    </source>
</reference>
<dbReference type="InterPro" id="IPR019861">
    <property type="entry name" value="PorP/SprF_Bacteroidetes"/>
</dbReference>
<evidence type="ECO:0000313" key="2">
    <source>
        <dbReference type="EMBL" id="MCU7548858.1"/>
    </source>
</evidence>
<comment type="caution">
    <text evidence="2">The sequence shown here is derived from an EMBL/GenBank/DDBJ whole genome shotgun (WGS) entry which is preliminary data.</text>
</comment>
<dbReference type="AlphaFoldDB" id="A0A9X3BHK8"/>
<feature type="signal peptide" evidence="1">
    <location>
        <begin position="1"/>
        <end position="23"/>
    </location>
</feature>
<keyword evidence="3" id="KW-1185">Reference proteome</keyword>